<organism evidence="1 2">
    <name type="scientific">Candidatus Opimibacter skivensis</name>
    <dbReference type="NCBI Taxonomy" id="2982028"/>
    <lineage>
        <taxon>Bacteria</taxon>
        <taxon>Pseudomonadati</taxon>
        <taxon>Bacteroidota</taxon>
        <taxon>Saprospiria</taxon>
        <taxon>Saprospirales</taxon>
        <taxon>Saprospiraceae</taxon>
        <taxon>Candidatus Opimibacter</taxon>
    </lineage>
</organism>
<evidence type="ECO:0000313" key="1">
    <source>
        <dbReference type="EMBL" id="MBK9984920.1"/>
    </source>
</evidence>
<dbReference type="EMBL" id="JADKGY010000032">
    <property type="protein sequence ID" value="MBK9984920.1"/>
    <property type="molecule type" value="Genomic_DNA"/>
</dbReference>
<dbReference type="InterPro" id="IPR013783">
    <property type="entry name" value="Ig-like_fold"/>
</dbReference>
<sequence>MKHILILSLTLWIHSIAGQAMLSDSLRNEVNIIGVYADTSTVIVRWVPSSPSVWSYSKFYGYRLERCEIDTITGIKSKWTFPGDSIRKPISLEQWRVLVSQNPDDVYLQAAGQAHHGERRETGETLSDLMKKSDEFKNYYAAAMLSSEFSALAAEASALRYEDHDIVPGKLYIYRVRSLCPASTLVIEEGITSVSTFQVETFPKIILDHVYEGENVVEIAWDKQIYSGFYSAFNIYRSADKGNTWQKINKIPFAFTGIKNENLFFYRDSLKENYVPMQYQIEGITPYAIMGPKSDVIEAMSRDRTPPTAPYNIETQYLGKGRMKVTWQADPNDKDIAGFRISRSNQANEGFLELTTEALGSGVRTYTDTTCNELINNYYYVGVFDKEGNVNVGFPKYGTIIDSIPPAPPTGLEGNIDTNGVVTVKWNLGKEPDLKGYYVHSSNQKYQTFINLTGHPVQDTVWRDTIPLNVLTEQIYYKIVAVDMRSNYSGYSEMLVLKKPDRVPPVAPVFISVRNEKDAVKLQWYNSTSHDVKQNILERKSAKESAYQQVYSCQSNTEVGEYIDRNVDDGVIYQYRLHAQDDDNLYSEFSGLMKITAYVDKTVAPLEKVNAVVTDEERKVKLIWDYPRDQKVHFAVYRSLNGSPYQSHKVVEDPAGYEEAGFKKGDVIRYKIKVINAKGWQSSFSKEVTATIASK</sequence>
<evidence type="ECO:0008006" key="3">
    <source>
        <dbReference type="Google" id="ProtNLM"/>
    </source>
</evidence>
<accession>A0A9D7T0C8</accession>
<evidence type="ECO:0000313" key="2">
    <source>
        <dbReference type="Proteomes" id="UP000808337"/>
    </source>
</evidence>
<dbReference type="Proteomes" id="UP000808337">
    <property type="component" value="Unassembled WGS sequence"/>
</dbReference>
<dbReference type="SUPFAM" id="SSF49265">
    <property type="entry name" value="Fibronectin type III"/>
    <property type="match status" value="1"/>
</dbReference>
<reference evidence="1 2" key="1">
    <citation type="submission" date="2020-10" db="EMBL/GenBank/DDBJ databases">
        <title>Connecting structure to function with the recovery of over 1000 high-quality activated sludge metagenome-assembled genomes encoding full-length rRNA genes using long-read sequencing.</title>
        <authorList>
            <person name="Singleton C.M."/>
            <person name="Petriglieri F."/>
            <person name="Kristensen J.M."/>
            <person name="Kirkegaard R.H."/>
            <person name="Michaelsen T.Y."/>
            <person name="Andersen M.H."/>
            <person name="Karst S.M."/>
            <person name="Dueholm M.S."/>
            <person name="Nielsen P.H."/>
            <person name="Albertsen M."/>
        </authorList>
    </citation>
    <scope>NUCLEOTIDE SEQUENCE [LARGE SCALE GENOMIC DNA]</scope>
    <source>
        <strain evidence="1">Ribe_18-Q3-R11-54_MAXAC.273</strain>
    </source>
</reference>
<dbReference type="AlphaFoldDB" id="A0A9D7T0C8"/>
<comment type="caution">
    <text evidence="1">The sequence shown here is derived from an EMBL/GenBank/DDBJ whole genome shotgun (WGS) entry which is preliminary data.</text>
</comment>
<name>A0A9D7T0C8_9BACT</name>
<proteinExistence type="predicted"/>
<protein>
    <recommendedName>
        <fullName evidence="3">Fibronectin type III domain-containing protein</fullName>
    </recommendedName>
</protein>
<gene>
    <name evidence="1" type="ORF">IPP15_21580</name>
</gene>
<dbReference type="Gene3D" id="2.60.40.10">
    <property type="entry name" value="Immunoglobulins"/>
    <property type="match status" value="5"/>
</dbReference>
<dbReference type="InterPro" id="IPR036116">
    <property type="entry name" value="FN3_sf"/>
</dbReference>